<keyword evidence="3" id="KW-1185">Reference proteome</keyword>
<feature type="compositionally biased region" description="Polar residues" evidence="1">
    <location>
        <begin position="245"/>
        <end position="280"/>
    </location>
</feature>
<feature type="compositionally biased region" description="Basic and acidic residues" evidence="1">
    <location>
        <begin position="15"/>
        <end position="44"/>
    </location>
</feature>
<evidence type="ECO:0000256" key="1">
    <source>
        <dbReference type="SAM" id="MobiDB-lite"/>
    </source>
</evidence>
<name>A0A9N8WHP7_9GLOM</name>
<gene>
    <name evidence="2" type="ORF">PBRASI_LOCUS2024</name>
</gene>
<dbReference type="AlphaFoldDB" id="A0A9N8WHP7"/>
<accession>A0A9N8WHP7</accession>
<evidence type="ECO:0000313" key="3">
    <source>
        <dbReference type="Proteomes" id="UP000789739"/>
    </source>
</evidence>
<feature type="region of interest" description="Disordered" evidence="1">
    <location>
        <begin position="237"/>
        <end position="305"/>
    </location>
</feature>
<feature type="region of interest" description="Disordered" evidence="1">
    <location>
        <begin position="15"/>
        <end position="73"/>
    </location>
</feature>
<comment type="caution">
    <text evidence="2">The sequence shown here is derived from an EMBL/GenBank/DDBJ whole genome shotgun (WGS) entry which is preliminary data.</text>
</comment>
<organism evidence="2 3">
    <name type="scientific">Paraglomus brasilianum</name>
    <dbReference type="NCBI Taxonomy" id="144538"/>
    <lineage>
        <taxon>Eukaryota</taxon>
        <taxon>Fungi</taxon>
        <taxon>Fungi incertae sedis</taxon>
        <taxon>Mucoromycota</taxon>
        <taxon>Glomeromycotina</taxon>
        <taxon>Glomeromycetes</taxon>
        <taxon>Paraglomerales</taxon>
        <taxon>Paraglomeraceae</taxon>
        <taxon>Paraglomus</taxon>
    </lineage>
</organism>
<dbReference type="Proteomes" id="UP000789739">
    <property type="component" value="Unassembled WGS sequence"/>
</dbReference>
<feature type="compositionally biased region" description="Polar residues" evidence="1">
    <location>
        <begin position="291"/>
        <end position="305"/>
    </location>
</feature>
<evidence type="ECO:0000313" key="2">
    <source>
        <dbReference type="EMBL" id="CAG8489501.1"/>
    </source>
</evidence>
<feature type="compositionally biased region" description="Basic and acidic residues" evidence="1">
    <location>
        <begin position="52"/>
        <end position="73"/>
    </location>
</feature>
<dbReference type="EMBL" id="CAJVPI010000147">
    <property type="protein sequence ID" value="CAG8489501.1"/>
    <property type="molecule type" value="Genomic_DNA"/>
</dbReference>
<reference evidence="2" key="1">
    <citation type="submission" date="2021-06" db="EMBL/GenBank/DDBJ databases">
        <authorList>
            <person name="Kallberg Y."/>
            <person name="Tangrot J."/>
            <person name="Rosling A."/>
        </authorList>
    </citation>
    <scope>NUCLEOTIDE SEQUENCE</scope>
    <source>
        <strain evidence="2">BR232B</strain>
    </source>
</reference>
<sequence length="305" mass="33926">MACLYCKVRKQQRDLGHVRKELEDDGESGSKSRDNGSFWNRERAANNASNDVTERGRRLSNEDSGRVSNKMDDDRHSLMEMDTQASASVTLPPAVITTDSSCTIQLASIPLQQLSRPVIQDFPPAFTSLTNNLSTPSAPMAAELVSNSETDGDVKIDLAGNEEMFKTDDTNRTNRSIPRFDSRREIDEIDDLGFYSELPMISPPAYTPTAPPVCNLPHLPIPEYDRHRIQDMVLYTSAPPRRRLQPNTNRDGENESTYATLAGHNNSTSTANTRESSGLNYPSPPPPILTTRRSTVARSNTQDDR</sequence>
<protein>
    <submittedName>
        <fullName evidence="2">10872_t:CDS:1</fullName>
    </submittedName>
</protein>
<dbReference type="OrthoDB" id="10599021at2759"/>
<proteinExistence type="predicted"/>